<comment type="similarity">
    <text evidence="1 4">Belongs to the glycosyl hydrolase 26 family.</text>
</comment>
<evidence type="ECO:0000256" key="3">
    <source>
        <dbReference type="ARBA" id="ARBA00023295"/>
    </source>
</evidence>
<organism evidence="7 8">
    <name type="scientific">Streptomyces clavuligerus</name>
    <dbReference type="NCBI Taxonomy" id="1901"/>
    <lineage>
        <taxon>Bacteria</taxon>
        <taxon>Bacillati</taxon>
        <taxon>Actinomycetota</taxon>
        <taxon>Actinomycetes</taxon>
        <taxon>Kitasatosporales</taxon>
        <taxon>Streptomycetaceae</taxon>
        <taxon>Streptomyces</taxon>
    </lineage>
</organism>
<sequence>MAFNMVLLAGLCYGVYLLVQSNSSPTFTAFGRQEDRSLADRLIPGSGSSPIPGRADLLKPEGRHFGVSTYEAPWSKEEITRVSDAAGTRPTMVEYFVNWTKEFDPQAIDASYRQGMLPVLSWEPWAGKELGIDQPDYRLSTILAGKHDAYIERFARDVAAHDWPLAIRFAHEMNGEWYPWSEQYNGNRLGEYQQVWRHVHTIFQRAGADNVIWLWSPNILRPVPDISLKQLYPGKEYVDWVGVVGYAVKEKKAAAVFEPTLKELRSFTDQPLFITETGAQPSAHKHRWTTDFFRWLNASPDIAGFIWFERDKAEGGHSDWRFTADPLTTEAFREGIGTVDLVSSPTRSSPAHSSGDGGGPSGGDPSGGDPSEDGVAPRNPSPRGPSPE</sequence>
<accession>E2Q8M7</accession>
<dbReference type="STRING" id="1901.BB341_16230"/>
<keyword evidence="2 4" id="KW-0378">Hydrolase</keyword>
<dbReference type="PROSITE" id="PS51764">
    <property type="entry name" value="GH26"/>
    <property type="match status" value="1"/>
</dbReference>
<evidence type="ECO:0000313" key="7">
    <source>
        <dbReference type="EMBL" id="EFG07515.1"/>
    </source>
</evidence>
<dbReference type="Proteomes" id="UP000002357">
    <property type="component" value="Chromosome"/>
</dbReference>
<dbReference type="PANTHER" id="PTHR40079:SF4">
    <property type="entry name" value="GH26 DOMAIN-CONTAINING PROTEIN-RELATED"/>
    <property type="match status" value="1"/>
</dbReference>
<keyword evidence="8" id="KW-1185">Reference proteome</keyword>
<feature type="region of interest" description="Disordered" evidence="5">
    <location>
        <begin position="341"/>
        <end position="388"/>
    </location>
</feature>
<feature type="compositionally biased region" description="Pro residues" evidence="5">
    <location>
        <begin position="379"/>
        <end position="388"/>
    </location>
</feature>
<dbReference type="GO" id="GO:0016985">
    <property type="term" value="F:mannan endo-1,4-beta-mannosidase activity"/>
    <property type="evidence" value="ECO:0007669"/>
    <property type="project" value="InterPro"/>
</dbReference>
<dbReference type="InterPro" id="IPR000805">
    <property type="entry name" value="Glyco_hydro_26"/>
</dbReference>
<dbReference type="AlphaFoldDB" id="E2Q8M7"/>
<evidence type="ECO:0000256" key="1">
    <source>
        <dbReference type="ARBA" id="ARBA00007754"/>
    </source>
</evidence>
<dbReference type="GO" id="GO:0006080">
    <property type="term" value="P:substituted mannan metabolic process"/>
    <property type="evidence" value="ECO:0007669"/>
    <property type="project" value="InterPro"/>
</dbReference>
<name>E2Q8M7_STRCL</name>
<keyword evidence="3 4" id="KW-0326">Glycosidase</keyword>
<proteinExistence type="inferred from homology"/>
<evidence type="ECO:0000259" key="6">
    <source>
        <dbReference type="PROSITE" id="PS51764"/>
    </source>
</evidence>
<dbReference type="SUPFAM" id="SSF51445">
    <property type="entry name" value="(Trans)glycosidases"/>
    <property type="match status" value="1"/>
</dbReference>
<dbReference type="eggNOG" id="COG4124">
    <property type="taxonomic scope" value="Bacteria"/>
</dbReference>
<evidence type="ECO:0000256" key="4">
    <source>
        <dbReference type="PROSITE-ProRule" id="PRU01100"/>
    </source>
</evidence>
<dbReference type="PANTHER" id="PTHR40079">
    <property type="entry name" value="MANNAN ENDO-1,4-BETA-MANNOSIDASE E-RELATED"/>
    <property type="match status" value="1"/>
</dbReference>
<evidence type="ECO:0000256" key="2">
    <source>
        <dbReference type="ARBA" id="ARBA00022801"/>
    </source>
</evidence>
<evidence type="ECO:0000313" key="8">
    <source>
        <dbReference type="Proteomes" id="UP000002357"/>
    </source>
</evidence>
<dbReference type="EMBL" id="CM000913">
    <property type="protein sequence ID" value="EFG07515.1"/>
    <property type="molecule type" value="Genomic_DNA"/>
</dbReference>
<feature type="active site" description="Nucleophile" evidence="4">
    <location>
        <position position="276"/>
    </location>
</feature>
<feature type="compositionally biased region" description="Gly residues" evidence="5">
    <location>
        <begin position="355"/>
        <end position="366"/>
    </location>
</feature>
<evidence type="ECO:0000256" key="5">
    <source>
        <dbReference type="SAM" id="MobiDB-lite"/>
    </source>
</evidence>
<dbReference type="Gene3D" id="3.20.20.80">
    <property type="entry name" value="Glycosidases"/>
    <property type="match status" value="1"/>
</dbReference>
<protein>
    <submittedName>
        <fullName evidence="7">Beta-mannanase</fullName>
    </submittedName>
</protein>
<dbReference type="Pfam" id="PF02156">
    <property type="entry name" value="Glyco_hydro_26"/>
    <property type="match status" value="1"/>
</dbReference>
<gene>
    <name evidence="7" type="ORF">SCLAV_2442</name>
</gene>
<reference evidence="7 8" key="1">
    <citation type="journal article" date="2010" name="Genome Biol. Evol.">
        <title>The sequence of a 1.8-mb bacterial linear plasmid reveals a rich evolutionary reservoir of secondary metabolic pathways.</title>
        <authorList>
            <person name="Medema M.H."/>
            <person name="Trefzer A."/>
            <person name="Kovalchuk A."/>
            <person name="van den Berg M."/>
            <person name="Mueller U."/>
            <person name="Heijne W."/>
            <person name="Wu L."/>
            <person name="Alam M.T."/>
            <person name="Ronning C.M."/>
            <person name="Nierman W.C."/>
            <person name="Bovenberg R.A.L."/>
            <person name="Breitling R."/>
            <person name="Takano E."/>
        </authorList>
    </citation>
    <scope>NUCLEOTIDE SEQUENCE [LARGE SCALE GENOMIC DNA]</scope>
    <source>
        <strain evidence="8">ATCC 27064 / DSM 738 / JCM 4710 / NBRC 13307 / NCIMB 12785 / NRRL 3585 / VKM Ac-602</strain>
    </source>
</reference>
<feature type="active site" description="Proton donor" evidence="4">
    <location>
        <position position="172"/>
    </location>
</feature>
<feature type="compositionally biased region" description="Low complexity" evidence="5">
    <location>
        <begin position="343"/>
        <end position="354"/>
    </location>
</feature>
<dbReference type="InterPro" id="IPR022790">
    <property type="entry name" value="GH26_dom"/>
</dbReference>
<feature type="domain" description="GH26" evidence="6">
    <location>
        <begin position="33"/>
        <end position="332"/>
    </location>
</feature>
<dbReference type="InterPro" id="IPR017853">
    <property type="entry name" value="GH"/>
</dbReference>